<gene>
    <name evidence="1" type="ORF">UFOVP84_10</name>
</gene>
<organism evidence="1">
    <name type="scientific">uncultured Caudovirales phage</name>
    <dbReference type="NCBI Taxonomy" id="2100421"/>
    <lineage>
        <taxon>Viruses</taxon>
        <taxon>Duplodnaviria</taxon>
        <taxon>Heunggongvirae</taxon>
        <taxon>Uroviricota</taxon>
        <taxon>Caudoviricetes</taxon>
        <taxon>Peduoviridae</taxon>
        <taxon>Maltschvirus</taxon>
        <taxon>Maltschvirus maltsch</taxon>
    </lineage>
</organism>
<name>A0A6J5KVU6_9CAUD</name>
<sequence length="423" mass="48295">MSDIINKAGDVNIELIQITTSQGFYQDITNQVMGLQIFEDLFAPFTTGTLEIRDSLDLLNVFPFNGEEYLDLKISTPSLDKGNIDGKFYIYKMSNRVMLGDRATVYTLNFISIEALADLNKKISKTFSGKCSDIAKELLADNAYGLQPSKPIVVEDTQNATKYISNFWSPIKNLNNVAETSVNTNGSGSYVFFEDRYGFNFVSLESLYQKNNFQEFIYDSYVRDTAVGTVSVRNVTEDYKRIRSINIATAYDYMERVQSGMYGSKLYTHDLTTKRFEAKLYNMLDNFASQKHLNEFPLASNRAVYKYNSMIMYIPKFHQNFSNFGDSTNANSMQNRVSLFSQIDANKLEIVVPGRLDYTVGIKVLLKLYKIEPQSKSDTSIIDDMLSGNYIIAAINHYINRNMHECTIELVKESLLIDLDRKK</sequence>
<dbReference type="EMBL" id="LR796208">
    <property type="protein sequence ID" value="CAB4126638.1"/>
    <property type="molecule type" value="Genomic_DNA"/>
</dbReference>
<protein>
    <submittedName>
        <fullName evidence="1">Uncharacterized protein</fullName>
    </submittedName>
</protein>
<evidence type="ECO:0000313" key="1">
    <source>
        <dbReference type="EMBL" id="CAB4126638.1"/>
    </source>
</evidence>
<proteinExistence type="predicted"/>
<accession>A0A6J5KVU6</accession>
<reference evidence="1" key="1">
    <citation type="submission" date="2020-04" db="EMBL/GenBank/DDBJ databases">
        <authorList>
            <person name="Chiriac C."/>
            <person name="Salcher M."/>
            <person name="Ghai R."/>
            <person name="Kavagutti S V."/>
        </authorList>
    </citation>
    <scope>NUCLEOTIDE SEQUENCE</scope>
</reference>